<dbReference type="EC" id="2.10.1.1" evidence="11"/>
<dbReference type="Gene3D" id="2.170.190.11">
    <property type="entry name" value="Molybdopterin biosynthesis moea protein, domain 3"/>
    <property type="match status" value="1"/>
</dbReference>
<dbReference type="InterPro" id="IPR001453">
    <property type="entry name" value="MoaB/Mog_dom"/>
</dbReference>
<dbReference type="GO" id="GO:0005829">
    <property type="term" value="C:cytosol"/>
    <property type="evidence" value="ECO:0007669"/>
    <property type="project" value="TreeGrafter"/>
</dbReference>
<dbReference type="AlphaFoldDB" id="A0A2Z6IC66"/>
<evidence type="ECO:0000256" key="3">
    <source>
        <dbReference type="ARBA" id="ARBA00005046"/>
    </source>
</evidence>
<keyword evidence="6 11" id="KW-0808">Transferase</keyword>
<evidence type="ECO:0000256" key="2">
    <source>
        <dbReference type="ARBA" id="ARBA00002901"/>
    </source>
</evidence>
<evidence type="ECO:0000256" key="6">
    <source>
        <dbReference type="ARBA" id="ARBA00022679"/>
    </source>
</evidence>
<evidence type="ECO:0000256" key="4">
    <source>
        <dbReference type="ARBA" id="ARBA00010763"/>
    </source>
</evidence>
<dbReference type="SUPFAM" id="SSF53218">
    <property type="entry name" value="Molybdenum cofactor biosynthesis proteins"/>
    <property type="match status" value="1"/>
</dbReference>
<sequence length="403" mass="43239">MEMLTYSEALAKIIAHARPVAEVETIPLMYSTNRVLAQDVVSPMAVPGWDNSQMDGYAVRAADLAAASEANPVLLPVAERIIAGSVGKPVEAGTCARIFTGAPVPEGADTVVPQEEVTVTEAGVRFTKAPKEGAWVRRLGSDIAVGSTILRAGDRLTPAAIGTVASIGRAYVTVYRKLRVGIFFSGNELVQPGEPLPPGGVYNSNRYMIRSLLQTLGCEAFDLGSIPDTFEATVRALEHASETADVILTTGGMSVGEEDHLKPAVEALGALDVWRVKLKPGKPLAFGNVRGVPYIGLPGNPVSGFVVFLMMARPYLLRRMGMTDIDMKPQQIRADFEWTKAGDREEFVRVRRNDAGGLDLFHTQNSQVLSSCAWADGLADIPAGAVVKKGDLVAYYPFCQFFA</sequence>
<dbReference type="Pfam" id="PF00994">
    <property type="entry name" value="MoCF_biosynth"/>
    <property type="match status" value="1"/>
</dbReference>
<dbReference type="PROSITE" id="PS01079">
    <property type="entry name" value="MOCF_BIOSYNTHESIS_2"/>
    <property type="match status" value="1"/>
</dbReference>
<evidence type="ECO:0000256" key="11">
    <source>
        <dbReference type="RuleBase" id="RU365090"/>
    </source>
</evidence>
<evidence type="ECO:0000256" key="9">
    <source>
        <dbReference type="ARBA" id="ARBA00023150"/>
    </source>
</evidence>
<comment type="pathway">
    <text evidence="3 11">Cofactor biosynthesis; molybdopterin biosynthesis.</text>
</comment>
<proteinExistence type="inferred from homology"/>
<dbReference type="UniPathway" id="UPA00344"/>
<comment type="catalytic activity">
    <reaction evidence="10">
        <text>adenylyl-molybdopterin + molybdate = Mo-molybdopterin + AMP + H(+)</text>
        <dbReference type="Rhea" id="RHEA:35047"/>
        <dbReference type="ChEBI" id="CHEBI:15378"/>
        <dbReference type="ChEBI" id="CHEBI:36264"/>
        <dbReference type="ChEBI" id="CHEBI:62727"/>
        <dbReference type="ChEBI" id="CHEBI:71302"/>
        <dbReference type="ChEBI" id="CHEBI:456215"/>
        <dbReference type="EC" id="2.10.1.1"/>
    </reaction>
</comment>
<dbReference type="GO" id="GO:0061599">
    <property type="term" value="F:molybdopterin molybdotransferase activity"/>
    <property type="evidence" value="ECO:0007669"/>
    <property type="project" value="UniProtKB-UniRule"/>
</dbReference>
<gene>
    <name evidence="13" type="ORF">SUTMEG_19150</name>
</gene>
<evidence type="ECO:0000313" key="13">
    <source>
        <dbReference type="EMBL" id="BBF24024.1"/>
    </source>
</evidence>
<protein>
    <recommendedName>
        <fullName evidence="11">Molybdopterin molybdenumtransferase</fullName>
        <ecNumber evidence="11">2.10.1.1</ecNumber>
    </recommendedName>
</protein>
<dbReference type="NCBIfam" id="TIGR00177">
    <property type="entry name" value="molyb_syn"/>
    <property type="match status" value="1"/>
</dbReference>
<dbReference type="Pfam" id="PF03454">
    <property type="entry name" value="MoeA_C"/>
    <property type="match status" value="1"/>
</dbReference>
<organism evidence="13 14">
    <name type="scientific">Sutterella megalosphaeroides</name>
    <dbReference type="NCBI Taxonomy" id="2494234"/>
    <lineage>
        <taxon>Bacteria</taxon>
        <taxon>Pseudomonadati</taxon>
        <taxon>Pseudomonadota</taxon>
        <taxon>Betaproteobacteria</taxon>
        <taxon>Burkholderiales</taxon>
        <taxon>Sutterellaceae</taxon>
        <taxon>Sutterella</taxon>
    </lineage>
</organism>
<evidence type="ECO:0000256" key="1">
    <source>
        <dbReference type="ARBA" id="ARBA00001946"/>
    </source>
</evidence>
<keyword evidence="5 11" id="KW-0500">Molybdenum</keyword>
<dbReference type="InterPro" id="IPR005111">
    <property type="entry name" value="MoeA_C_domain_IV"/>
</dbReference>
<comment type="similarity">
    <text evidence="4 11">Belongs to the MoeA family.</text>
</comment>
<keyword evidence="14" id="KW-1185">Reference proteome</keyword>
<name>A0A2Z6IC66_9BURK</name>
<dbReference type="SUPFAM" id="SSF63882">
    <property type="entry name" value="MoeA N-terminal region -like"/>
    <property type="match status" value="1"/>
</dbReference>
<dbReference type="SMART" id="SM00852">
    <property type="entry name" value="MoCF_biosynth"/>
    <property type="match status" value="1"/>
</dbReference>
<evidence type="ECO:0000256" key="10">
    <source>
        <dbReference type="ARBA" id="ARBA00047317"/>
    </source>
</evidence>
<dbReference type="CDD" id="cd00887">
    <property type="entry name" value="MoeA"/>
    <property type="match status" value="1"/>
</dbReference>
<dbReference type="Proteomes" id="UP000271003">
    <property type="component" value="Chromosome"/>
</dbReference>
<evidence type="ECO:0000259" key="12">
    <source>
        <dbReference type="SMART" id="SM00852"/>
    </source>
</evidence>
<reference evidence="13 14" key="1">
    <citation type="journal article" date="2018" name="Int. J. Syst. Evol. Microbiol.">
        <title>Mesosutterella multiformis gen. nov., sp. nov., a member of the family Sutterellaceae and Sutterella megalosphaeroides sp. nov., isolated from human faeces.</title>
        <authorList>
            <person name="Sakamoto M."/>
            <person name="Ikeyama N."/>
            <person name="Kunihiro T."/>
            <person name="Iino T."/>
            <person name="Yuki M."/>
            <person name="Ohkuma M."/>
        </authorList>
    </citation>
    <scope>NUCLEOTIDE SEQUENCE [LARGE SCALE GENOMIC DNA]</scope>
    <source>
        <strain evidence="13 14">6FBBBH3</strain>
    </source>
</reference>
<dbReference type="PANTHER" id="PTHR10192">
    <property type="entry name" value="MOLYBDOPTERIN BIOSYNTHESIS PROTEIN"/>
    <property type="match status" value="1"/>
</dbReference>
<dbReference type="InterPro" id="IPR036425">
    <property type="entry name" value="MoaB/Mog-like_dom_sf"/>
</dbReference>
<dbReference type="EMBL" id="AP018786">
    <property type="protein sequence ID" value="BBF24024.1"/>
    <property type="molecule type" value="Genomic_DNA"/>
</dbReference>
<dbReference type="PANTHER" id="PTHR10192:SF5">
    <property type="entry name" value="GEPHYRIN"/>
    <property type="match status" value="1"/>
</dbReference>
<keyword evidence="8 11" id="KW-0460">Magnesium</keyword>
<dbReference type="Gene3D" id="3.90.105.10">
    <property type="entry name" value="Molybdopterin biosynthesis moea protein, domain 2"/>
    <property type="match status" value="1"/>
</dbReference>
<evidence type="ECO:0000256" key="7">
    <source>
        <dbReference type="ARBA" id="ARBA00022723"/>
    </source>
</evidence>
<dbReference type="Gene3D" id="2.40.340.10">
    <property type="entry name" value="MoeA, C-terminal, domain IV"/>
    <property type="match status" value="1"/>
</dbReference>
<keyword evidence="9 11" id="KW-0501">Molybdenum cofactor biosynthesis</keyword>
<evidence type="ECO:0000313" key="14">
    <source>
        <dbReference type="Proteomes" id="UP000271003"/>
    </source>
</evidence>
<dbReference type="FunFam" id="3.40.980.10:FF:000004">
    <property type="entry name" value="Molybdopterin molybdenumtransferase"/>
    <property type="match status" value="1"/>
</dbReference>
<comment type="cofactor">
    <cofactor evidence="1 11">
        <name>Mg(2+)</name>
        <dbReference type="ChEBI" id="CHEBI:18420"/>
    </cofactor>
</comment>
<dbReference type="InterPro" id="IPR008284">
    <property type="entry name" value="MoCF_biosynth_CS"/>
</dbReference>
<dbReference type="InterPro" id="IPR005110">
    <property type="entry name" value="MoeA_linker/N"/>
</dbReference>
<dbReference type="Pfam" id="PF03453">
    <property type="entry name" value="MoeA_N"/>
    <property type="match status" value="1"/>
</dbReference>
<dbReference type="InterPro" id="IPR036135">
    <property type="entry name" value="MoeA_linker/N_sf"/>
</dbReference>
<dbReference type="InterPro" id="IPR036688">
    <property type="entry name" value="MoeA_C_domain_IV_sf"/>
</dbReference>
<comment type="function">
    <text evidence="2 11">Catalyzes the insertion of molybdate into adenylated molybdopterin with the concomitant release of AMP.</text>
</comment>
<keyword evidence="7 11" id="KW-0479">Metal-binding</keyword>
<dbReference type="Gene3D" id="3.40.980.10">
    <property type="entry name" value="MoaB/Mog-like domain"/>
    <property type="match status" value="1"/>
</dbReference>
<dbReference type="GO" id="GO:0046872">
    <property type="term" value="F:metal ion binding"/>
    <property type="evidence" value="ECO:0007669"/>
    <property type="project" value="UniProtKB-UniRule"/>
</dbReference>
<evidence type="ECO:0000256" key="8">
    <source>
        <dbReference type="ARBA" id="ARBA00022842"/>
    </source>
</evidence>
<dbReference type="NCBIfam" id="NF045515">
    <property type="entry name" value="Glp_gephyrin"/>
    <property type="match status" value="1"/>
</dbReference>
<feature type="domain" description="MoaB/Mog" evidence="12">
    <location>
        <begin position="181"/>
        <end position="318"/>
    </location>
</feature>
<dbReference type="SUPFAM" id="SSF63867">
    <property type="entry name" value="MoeA C-terminal domain-like"/>
    <property type="match status" value="1"/>
</dbReference>
<dbReference type="InterPro" id="IPR038987">
    <property type="entry name" value="MoeA-like"/>
</dbReference>
<dbReference type="GO" id="GO:0006777">
    <property type="term" value="P:Mo-molybdopterin cofactor biosynthetic process"/>
    <property type="evidence" value="ECO:0007669"/>
    <property type="project" value="UniProtKB-UniRule"/>
</dbReference>
<accession>A0A2Z6IC66</accession>
<dbReference type="KEGG" id="sutt:SUTMEG_19150"/>
<evidence type="ECO:0000256" key="5">
    <source>
        <dbReference type="ARBA" id="ARBA00022505"/>
    </source>
</evidence>